<name>A0ABW5R9P1_9BACL</name>
<dbReference type="CDD" id="cd11338">
    <property type="entry name" value="AmyAc_CMD"/>
    <property type="match status" value="1"/>
</dbReference>
<dbReference type="EMBL" id="JBHUMM010000014">
    <property type="protein sequence ID" value="MFD2671703.1"/>
    <property type="molecule type" value="Genomic_DNA"/>
</dbReference>
<dbReference type="Pfam" id="PF00128">
    <property type="entry name" value="Alpha-amylase"/>
    <property type="match status" value="1"/>
</dbReference>
<dbReference type="InterPro" id="IPR013783">
    <property type="entry name" value="Ig-like_fold"/>
</dbReference>
<dbReference type="InterPro" id="IPR004185">
    <property type="entry name" value="Glyco_hydro_13_lg-like_dom"/>
</dbReference>
<keyword evidence="2" id="KW-0378">Hydrolase</keyword>
<keyword evidence="3" id="KW-0326">Glycosidase</keyword>
<dbReference type="PANTHER" id="PTHR10357:SF210">
    <property type="entry name" value="MALTODEXTRIN GLUCOSIDASE"/>
    <property type="match status" value="1"/>
</dbReference>
<comment type="caution">
    <text evidence="5">The sequence shown here is derived from an EMBL/GenBank/DDBJ whole genome shotgun (WGS) entry which is preliminary data.</text>
</comment>
<dbReference type="Pfam" id="PF02903">
    <property type="entry name" value="Alpha-amylase_N"/>
    <property type="match status" value="1"/>
</dbReference>
<proteinExistence type="inferred from homology"/>
<dbReference type="Proteomes" id="UP001597497">
    <property type="component" value="Unassembled WGS sequence"/>
</dbReference>
<evidence type="ECO:0000313" key="5">
    <source>
        <dbReference type="EMBL" id="MFD2671703.1"/>
    </source>
</evidence>
<accession>A0ABW5R9P1</accession>
<dbReference type="InterPro" id="IPR045857">
    <property type="entry name" value="O16G_dom_2"/>
</dbReference>
<dbReference type="RefSeq" id="WP_379929177.1">
    <property type="nucleotide sequence ID" value="NZ_JBHUMM010000014.1"/>
</dbReference>
<protein>
    <submittedName>
        <fullName evidence="5">Alpha-glycosidase</fullName>
    </submittedName>
</protein>
<dbReference type="SMART" id="SM00642">
    <property type="entry name" value="Aamy"/>
    <property type="match status" value="1"/>
</dbReference>
<dbReference type="SUPFAM" id="SSF81296">
    <property type="entry name" value="E set domains"/>
    <property type="match status" value="1"/>
</dbReference>
<evidence type="ECO:0000259" key="4">
    <source>
        <dbReference type="SMART" id="SM00642"/>
    </source>
</evidence>
<keyword evidence="6" id="KW-1185">Reference proteome</keyword>
<dbReference type="PANTHER" id="PTHR10357">
    <property type="entry name" value="ALPHA-AMYLASE FAMILY MEMBER"/>
    <property type="match status" value="1"/>
</dbReference>
<evidence type="ECO:0000313" key="6">
    <source>
        <dbReference type="Proteomes" id="UP001597497"/>
    </source>
</evidence>
<dbReference type="InterPro" id="IPR032091">
    <property type="entry name" value="Malt_amylase-like_C"/>
</dbReference>
<dbReference type="SUPFAM" id="SSF51011">
    <property type="entry name" value="Glycosyl hydrolase domain"/>
    <property type="match status" value="1"/>
</dbReference>
<dbReference type="InterPro" id="IPR017853">
    <property type="entry name" value="GH"/>
</dbReference>
<sequence length="585" mass="68153">MDLQQEAIYHVPKDEYSYPLDEQTLKVTIRVKKGDIAGGKVLFTDRYDHPQYTPSIEQVPLKKEGSDGLFEYWSAAFVAPKRRPKYIFMLNTGHRSYWYSELGLTADRPAARWFEFPYLAGVDLPHYPSWLDEAIFYQIGVDRFYNGNPDNDPDGALPWGDEPTMTTFFGGDLEGVIKKINYLTELGVNAVYFNPLFLSPSTFKYDTEDYYLVDPSFGGNEAFEALIQAFHKAGIKVVLDAVFNHAGKRFKPFQDVVEKGKDSAYYDWFIIHDWPINMEEPGHNYDTFAYTARMPKLNHEHPEVRQYLLDVTQFWTEKGIDGWRLDVANELDHQFWREFRMLVKSVNPEAFILGEIWLDGTTWLQGDQFDSITNYLFRAPVLDFFGEQSIGATSLDERLLSARIRYREQQNRYMFNLIGSHDVPRFLSLCEGSEERMALATVFLFMYPGIPMVYYGDEVGMTGSTMVQARRCMVWDEAKQNKRLFQLYQSCIQWRKQLNPLKFGDFETLYVSEEDQVYGFARSYENEAVWAFFHNGVGKRQVTLDVPEGSEWIDLQTQKTVSVENEQLQLELDAYEYALIMKKTI</sequence>
<comment type="similarity">
    <text evidence="1">Belongs to the glycosyl hydrolase 13 family.</text>
</comment>
<feature type="domain" description="Glycosyl hydrolase family 13 catalytic" evidence="4">
    <location>
        <begin position="138"/>
        <end position="495"/>
    </location>
</feature>
<dbReference type="InterPro" id="IPR006047">
    <property type="entry name" value="GH13_cat_dom"/>
</dbReference>
<organism evidence="5 6">
    <name type="scientific">Marinicrinis sediminis</name>
    <dbReference type="NCBI Taxonomy" id="1652465"/>
    <lineage>
        <taxon>Bacteria</taxon>
        <taxon>Bacillati</taxon>
        <taxon>Bacillota</taxon>
        <taxon>Bacilli</taxon>
        <taxon>Bacillales</taxon>
        <taxon>Paenibacillaceae</taxon>
    </lineage>
</organism>
<dbReference type="CDD" id="cd02857">
    <property type="entry name" value="E_set_CDase_PDE_N"/>
    <property type="match status" value="1"/>
</dbReference>
<reference evidence="6" key="1">
    <citation type="journal article" date="2019" name="Int. J. Syst. Evol. Microbiol.">
        <title>The Global Catalogue of Microorganisms (GCM) 10K type strain sequencing project: providing services to taxonomists for standard genome sequencing and annotation.</title>
        <authorList>
            <consortium name="The Broad Institute Genomics Platform"/>
            <consortium name="The Broad Institute Genome Sequencing Center for Infectious Disease"/>
            <person name="Wu L."/>
            <person name="Ma J."/>
        </authorList>
    </citation>
    <scope>NUCLEOTIDE SEQUENCE [LARGE SCALE GENOMIC DNA]</scope>
    <source>
        <strain evidence="6">KCTC 33676</strain>
    </source>
</reference>
<dbReference type="InterPro" id="IPR013780">
    <property type="entry name" value="Glyco_hydro_b"/>
</dbReference>
<evidence type="ECO:0000256" key="3">
    <source>
        <dbReference type="ARBA" id="ARBA00023295"/>
    </source>
</evidence>
<dbReference type="InterPro" id="IPR014756">
    <property type="entry name" value="Ig_E-set"/>
</dbReference>
<dbReference type="Pfam" id="PF16657">
    <property type="entry name" value="Malt_amylase_C"/>
    <property type="match status" value="1"/>
</dbReference>
<gene>
    <name evidence="5" type="ORF">ACFSUC_08805</name>
</gene>
<dbReference type="SUPFAM" id="SSF51445">
    <property type="entry name" value="(Trans)glycosidases"/>
    <property type="match status" value="1"/>
</dbReference>
<dbReference type="Gene3D" id="2.60.40.1180">
    <property type="entry name" value="Golgi alpha-mannosidase II"/>
    <property type="match status" value="1"/>
</dbReference>
<dbReference type="Gene3D" id="3.90.400.10">
    <property type="entry name" value="Oligo-1,6-glucosidase, Domain 2"/>
    <property type="match status" value="1"/>
</dbReference>
<evidence type="ECO:0000256" key="1">
    <source>
        <dbReference type="ARBA" id="ARBA00008061"/>
    </source>
</evidence>
<dbReference type="Gene3D" id="2.60.40.10">
    <property type="entry name" value="Immunoglobulins"/>
    <property type="match status" value="1"/>
</dbReference>
<evidence type="ECO:0000256" key="2">
    <source>
        <dbReference type="ARBA" id="ARBA00022801"/>
    </source>
</evidence>
<dbReference type="Gene3D" id="3.20.20.80">
    <property type="entry name" value="Glycosidases"/>
    <property type="match status" value="1"/>
</dbReference>